<keyword evidence="1" id="KW-0175">Coiled coil</keyword>
<evidence type="ECO:0000313" key="2">
    <source>
        <dbReference type="EMBL" id="MBY0758553.1"/>
    </source>
</evidence>
<dbReference type="EMBL" id="VIRV01000005">
    <property type="protein sequence ID" value="MBY0758553.1"/>
    <property type="molecule type" value="Genomic_DNA"/>
</dbReference>
<organism evidence="2 3">
    <name type="scientific">Sellimonas caecigallum</name>
    <dbReference type="NCBI Taxonomy" id="2592333"/>
    <lineage>
        <taxon>Bacteria</taxon>
        <taxon>Bacillati</taxon>
        <taxon>Bacillota</taxon>
        <taxon>Clostridia</taxon>
        <taxon>Lachnospirales</taxon>
        <taxon>Lachnospiraceae</taxon>
        <taxon>Sellimonas</taxon>
    </lineage>
</organism>
<name>A0ABS7L6J6_9FIRM</name>
<comment type="caution">
    <text evidence="2">The sequence shown here is derived from an EMBL/GenBank/DDBJ whole genome shotgun (WGS) entry which is preliminary data.</text>
</comment>
<dbReference type="RefSeq" id="WP_221919606.1">
    <property type="nucleotide sequence ID" value="NZ_CP173660.1"/>
</dbReference>
<evidence type="ECO:0000313" key="3">
    <source>
        <dbReference type="Proteomes" id="UP000779049"/>
    </source>
</evidence>
<keyword evidence="3" id="KW-1185">Reference proteome</keyword>
<gene>
    <name evidence="2" type="ORF">FLB61_05525</name>
</gene>
<reference evidence="2 3" key="1">
    <citation type="journal article" date="2020" name="New Microbes New Infect">
        <title>Sellimonas caecigallum sp. nov., description and genome sequence of a new member of the Sellimonas genus isolated from the cecum of feral chicken.</title>
        <authorList>
            <person name="Wongkuna S."/>
            <person name="Ghimire S."/>
            <person name="Antony L."/>
            <person name="Chankhamhaengdecha S."/>
            <person name="Janvilisri T."/>
            <person name="Scaria J."/>
        </authorList>
    </citation>
    <scope>NUCLEOTIDE SEQUENCE [LARGE SCALE GENOMIC DNA]</scope>
    <source>
        <strain evidence="2 3">SW451</strain>
    </source>
</reference>
<dbReference type="Proteomes" id="UP000779049">
    <property type="component" value="Unassembled WGS sequence"/>
</dbReference>
<accession>A0ABS7L6J6</accession>
<feature type="coiled-coil region" evidence="1">
    <location>
        <begin position="50"/>
        <end position="84"/>
    </location>
</feature>
<dbReference type="Pfam" id="PF05565">
    <property type="entry name" value="Sipho_Gp157"/>
    <property type="match status" value="1"/>
</dbReference>
<dbReference type="InterPro" id="IPR008840">
    <property type="entry name" value="Sipho_Gp157"/>
</dbReference>
<evidence type="ECO:0000256" key="1">
    <source>
        <dbReference type="SAM" id="Coils"/>
    </source>
</evidence>
<proteinExistence type="predicted"/>
<protein>
    <submittedName>
        <fullName evidence="2">Siphovirus Gp157 family protein</fullName>
    </submittedName>
</protein>
<sequence>MGTLYEITGQLIQLKEMAMEEAMDQKMISDTMEGIEFEFEEKADGYAKVIAELNGDIDVIDKEIDRLIRKKNLIKNNISSIKKNLENSMVLTGKKKFKTALFNFGIQKNPPSVVIDHKEDIPEQYLIPQDPKLDKTAIKNFLKENEVSWAHLTQTESLRIR</sequence>